<protein>
    <submittedName>
        <fullName evidence="1">Uncharacterized protein</fullName>
    </submittedName>
</protein>
<evidence type="ECO:0000313" key="1">
    <source>
        <dbReference type="EMBL" id="CAA9998433.1"/>
    </source>
</evidence>
<accession>A0A6H5G9C2</accession>
<proteinExistence type="predicted"/>
<reference evidence="1 2" key="1">
    <citation type="submission" date="2020-02" db="EMBL/GenBank/DDBJ databases">
        <authorList>
            <person name="Ferguson B K."/>
        </authorList>
    </citation>
    <scope>NUCLEOTIDE SEQUENCE [LARGE SCALE GENOMIC DNA]</scope>
</reference>
<organism evidence="1 2">
    <name type="scientific">Nesidiocoris tenuis</name>
    <dbReference type="NCBI Taxonomy" id="355587"/>
    <lineage>
        <taxon>Eukaryota</taxon>
        <taxon>Metazoa</taxon>
        <taxon>Ecdysozoa</taxon>
        <taxon>Arthropoda</taxon>
        <taxon>Hexapoda</taxon>
        <taxon>Insecta</taxon>
        <taxon>Pterygota</taxon>
        <taxon>Neoptera</taxon>
        <taxon>Paraneoptera</taxon>
        <taxon>Hemiptera</taxon>
        <taxon>Heteroptera</taxon>
        <taxon>Panheteroptera</taxon>
        <taxon>Cimicomorpha</taxon>
        <taxon>Miridae</taxon>
        <taxon>Dicyphina</taxon>
        <taxon>Nesidiocoris</taxon>
    </lineage>
</organism>
<keyword evidence="2" id="KW-1185">Reference proteome</keyword>
<sequence length="310" mass="35391">MLGETRGCGDWRANPTVRIQFAHTAILRSVRGDFGKCLTTTSSCRSVFPSSTPITVTEDLPLKYDKKLWFSAAMALSQNPGQYGPMEVIKSGRGLTKTLNDSANMLADQRSGSPNFNRLLARIFLNCLRMSGLSKDRHHRIVQIVRLVNFPLDTVAWLQKSCKNAEKYDLRLCLENRTTFPQNGYPYCRNMNFGIFPLPSEKGREGTALQLDFSASGWSASYSPHKRISMSYGQVFSDLEGSKKLNNGHVQFVDYRTWIYDPLEPAKPEMRRYRAQNNNQSNTYCYRLSNWFMLLFPRPLSPSHLDPFTN</sequence>
<name>A0A6H5G9C2_9HEMI</name>
<dbReference type="AlphaFoldDB" id="A0A6H5G9C2"/>
<dbReference type="EMBL" id="CADCXU010007065">
    <property type="protein sequence ID" value="CAA9998433.1"/>
    <property type="molecule type" value="Genomic_DNA"/>
</dbReference>
<evidence type="ECO:0000313" key="2">
    <source>
        <dbReference type="Proteomes" id="UP000479000"/>
    </source>
</evidence>
<dbReference type="Proteomes" id="UP000479000">
    <property type="component" value="Unassembled WGS sequence"/>
</dbReference>
<gene>
    <name evidence="1" type="ORF">NTEN_LOCUS4716</name>
</gene>